<keyword evidence="3" id="KW-1185">Reference proteome</keyword>
<gene>
    <name evidence="2" type="ORF">AAFF_G00041650</name>
</gene>
<dbReference type="AlphaFoldDB" id="A0AAD7S2I6"/>
<feature type="compositionally biased region" description="Low complexity" evidence="1">
    <location>
        <begin position="1"/>
        <end position="23"/>
    </location>
</feature>
<protein>
    <submittedName>
        <fullName evidence="2">Uncharacterized protein</fullName>
    </submittedName>
</protein>
<evidence type="ECO:0000313" key="2">
    <source>
        <dbReference type="EMBL" id="KAJ8394810.1"/>
    </source>
</evidence>
<proteinExistence type="predicted"/>
<feature type="region of interest" description="Disordered" evidence="1">
    <location>
        <begin position="1"/>
        <end position="62"/>
    </location>
</feature>
<sequence>MAVLTQQGRSDSSPSPQSFRSLQGLRIRKASLSWLVGQPPSPGPPSGGAPPWPRSRSKQSVVNPSDWLESGELTVASRAPETPLVSCADVQDARVAGG</sequence>
<evidence type="ECO:0000313" key="3">
    <source>
        <dbReference type="Proteomes" id="UP001221898"/>
    </source>
</evidence>
<organism evidence="2 3">
    <name type="scientific">Aldrovandia affinis</name>
    <dbReference type="NCBI Taxonomy" id="143900"/>
    <lineage>
        <taxon>Eukaryota</taxon>
        <taxon>Metazoa</taxon>
        <taxon>Chordata</taxon>
        <taxon>Craniata</taxon>
        <taxon>Vertebrata</taxon>
        <taxon>Euteleostomi</taxon>
        <taxon>Actinopterygii</taxon>
        <taxon>Neopterygii</taxon>
        <taxon>Teleostei</taxon>
        <taxon>Notacanthiformes</taxon>
        <taxon>Halosauridae</taxon>
        <taxon>Aldrovandia</taxon>
    </lineage>
</organism>
<name>A0AAD7S2I6_9TELE</name>
<evidence type="ECO:0000256" key="1">
    <source>
        <dbReference type="SAM" id="MobiDB-lite"/>
    </source>
</evidence>
<dbReference type="EMBL" id="JAINUG010000122">
    <property type="protein sequence ID" value="KAJ8394810.1"/>
    <property type="molecule type" value="Genomic_DNA"/>
</dbReference>
<feature type="compositionally biased region" description="Pro residues" evidence="1">
    <location>
        <begin position="39"/>
        <end position="53"/>
    </location>
</feature>
<comment type="caution">
    <text evidence="2">The sequence shown here is derived from an EMBL/GenBank/DDBJ whole genome shotgun (WGS) entry which is preliminary data.</text>
</comment>
<accession>A0AAD7S2I6</accession>
<reference evidence="2" key="1">
    <citation type="journal article" date="2023" name="Science">
        <title>Genome structures resolve the early diversification of teleost fishes.</title>
        <authorList>
            <person name="Parey E."/>
            <person name="Louis A."/>
            <person name="Montfort J."/>
            <person name="Bouchez O."/>
            <person name="Roques C."/>
            <person name="Iampietro C."/>
            <person name="Lluch J."/>
            <person name="Castinel A."/>
            <person name="Donnadieu C."/>
            <person name="Desvignes T."/>
            <person name="Floi Bucao C."/>
            <person name="Jouanno E."/>
            <person name="Wen M."/>
            <person name="Mejri S."/>
            <person name="Dirks R."/>
            <person name="Jansen H."/>
            <person name="Henkel C."/>
            <person name="Chen W.J."/>
            <person name="Zahm M."/>
            <person name="Cabau C."/>
            <person name="Klopp C."/>
            <person name="Thompson A.W."/>
            <person name="Robinson-Rechavi M."/>
            <person name="Braasch I."/>
            <person name="Lecointre G."/>
            <person name="Bobe J."/>
            <person name="Postlethwait J.H."/>
            <person name="Berthelot C."/>
            <person name="Roest Crollius H."/>
            <person name="Guiguen Y."/>
        </authorList>
    </citation>
    <scope>NUCLEOTIDE SEQUENCE</scope>
    <source>
        <strain evidence="2">NC1722</strain>
    </source>
</reference>
<dbReference type="Proteomes" id="UP001221898">
    <property type="component" value="Unassembled WGS sequence"/>
</dbReference>